<dbReference type="EMBL" id="CP110427">
    <property type="protein sequence ID" value="WAQ87063.1"/>
    <property type="molecule type" value="Genomic_DNA"/>
</dbReference>
<name>A0ABY7CQ53_9BASI</name>
<dbReference type="GeneID" id="77812331"/>
<evidence type="ECO:0000313" key="3">
    <source>
        <dbReference type="Proteomes" id="UP001164743"/>
    </source>
</evidence>
<feature type="region of interest" description="Disordered" evidence="1">
    <location>
        <begin position="1"/>
        <end position="42"/>
    </location>
</feature>
<accession>A0ABY7CQ53</accession>
<organism evidence="2 3">
    <name type="scientific">Puccinia triticina</name>
    <dbReference type="NCBI Taxonomy" id="208348"/>
    <lineage>
        <taxon>Eukaryota</taxon>
        <taxon>Fungi</taxon>
        <taxon>Dikarya</taxon>
        <taxon>Basidiomycota</taxon>
        <taxon>Pucciniomycotina</taxon>
        <taxon>Pucciniomycetes</taxon>
        <taxon>Pucciniales</taxon>
        <taxon>Pucciniaceae</taxon>
        <taxon>Puccinia</taxon>
    </lineage>
</organism>
<dbReference type="RefSeq" id="XP_053022618.1">
    <property type="nucleotide sequence ID" value="XM_053171436.1"/>
</dbReference>
<sequence>MSLSNVPTKSLSNVPTKPAALPNVPDRHHSLPIATPPQTPTIHLFDQHPLFLPADPIPDLTPEPH</sequence>
<feature type="compositionally biased region" description="Polar residues" evidence="1">
    <location>
        <begin position="1"/>
        <end position="15"/>
    </location>
</feature>
<evidence type="ECO:0000256" key="1">
    <source>
        <dbReference type="SAM" id="MobiDB-lite"/>
    </source>
</evidence>
<evidence type="ECO:0000313" key="2">
    <source>
        <dbReference type="EMBL" id="WAQ87063.1"/>
    </source>
</evidence>
<protein>
    <submittedName>
        <fullName evidence="2">Uncharacterized protein</fullName>
    </submittedName>
</protein>
<gene>
    <name evidence="2" type="ORF">PtA15_7A792</name>
</gene>
<reference evidence="2" key="1">
    <citation type="submission" date="2022-10" db="EMBL/GenBank/DDBJ databases">
        <title>Puccinia triticina Genome sequencing and assembly.</title>
        <authorList>
            <person name="Li C."/>
        </authorList>
    </citation>
    <scope>NUCLEOTIDE SEQUENCE</scope>
    <source>
        <strain evidence="2">Pt15</strain>
    </source>
</reference>
<keyword evidence="3" id="KW-1185">Reference proteome</keyword>
<proteinExistence type="predicted"/>
<dbReference type="Proteomes" id="UP001164743">
    <property type="component" value="Chromosome 7A"/>
</dbReference>